<comment type="caution">
    <text evidence="1">The sequence shown here is derived from an EMBL/GenBank/DDBJ whole genome shotgun (WGS) entry which is preliminary data.</text>
</comment>
<evidence type="ECO:0000313" key="2">
    <source>
        <dbReference type="Proteomes" id="UP001529510"/>
    </source>
</evidence>
<reference evidence="1 2" key="1">
    <citation type="submission" date="2024-05" db="EMBL/GenBank/DDBJ databases">
        <title>Genome sequencing and assembly of Indian major carp, Cirrhinus mrigala (Hamilton, 1822).</title>
        <authorList>
            <person name="Mohindra V."/>
            <person name="Chowdhury L.M."/>
            <person name="Lal K."/>
            <person name="Jena J.K."/>
        </authorList>
    </citation>
    <scope>NUCLEOTIDE SEQUENCE [LARGE SCALE GENOMIC DNA]</scope>
    <source>
        <strain evidence="1">CM1030</strain>
        <tissue evidence="1">Blood</tissue>
    </source>
</reference>
<gene>
    <name evidence="1" type="ORF">M9458_024179</name>
</gene>
<dbReference type="Proteomes" id="UP001529510">
    <property type="component" value="Unassembled WGS sequence"/>
</dbReference>
<feature type="non-terminal residue" evidence="1">
    <location>
        <position position="1"/>
    </location>
</feature>
<accession>A0ABD0Q7X8</accession>
<proteinExistence type="predicted"/>
<name>A0ABD0Q7X8_CIRMR</name>
<dbReference type="EMBL" id="JAMKFB020000011">
    <property type="protein sequence ID" value="KAL0181773.1"/>
    <property type="molecule type" value="Genomic_DNA"/>
</dbReference>
<evidence type="ECO:0000313" key="1">
    <source>
        <dbReference type="EMBL" id="KAL0181773.1"/>
    </source>
</evidence>
<protein>
    <submittedName>
        <fullName evidence="1">Uncharacterized protein</fullName>
    </submittedName>
</protein>
<organism evidence="1 2">
    <name type="scientific">Cirrhinus mrigala</name>
    <name type="common">Mrigala</name>
    <dbReference type="NCBI Taxonomy" id="683832"/>
    <lineage>
        <taxon>Eukaryota</taxon>
        <taxon>Metazoa</taxon>
        <taxon>Chordata</taxon>
        <taxon>Craniata</taxon>
        <taxon>Vertebrata</taxon>
        <taxon>Euteleostomi</taxon>
        <taxon>Actinopterygii</taxon>
        <taxon>Neopterygii</taxon>
        <taxon>Teleostei</taxon>
        <taxon>Ostariophysi</taxon>
        <taxon>Cypriniformes</taxon>
        <taxon>Cyprinidae</taxon>
        <taxon>Labeoninae</taxon>
        <taxon>Labeonini</taxon>
        <taxon>Cirrhinus</taxon>
    </lineage>
</organism>
<dbReference type="AlphaFoldDB" id="A0ABD0Q7X8"/>
<sequence length="53" mass="5781">LLTNPSSCNLKAKDNIFLLCKGSLSQASVFDATGAHRVKDPLREITLITHIKT</sequence>
<keyword evidence="2" id="KW-1185">Reference proteome</keyword>